<dbReference type="AlphaFoldDB" id="A0A1Z1WQT2"/>
<gene>
    <name evidence="1" type="ORF">SMD44_08290</name>
</gene>
<reference evidence="1 2" key="1">
    <citation type="submission" date="2017-05" db="EMBL/GenBank/DDBJ databases">
        <title>Streptomyces alboflavus Genome sequencing and assembly.</title>
        <authorList>
            <person name="Wang Y."/>
            <person name="Du B."/>
            <person name="Ding Y."/>
            <person name="Liu H."/>
            <person name="Hou Q."/>
            <person name="Liu K."/>
            <person name="Wang C."/>
            <person name="Yao L."/>
        </authorList>
    </citation>
    <scope>NUCLEOTIDE SEQUENCE [LARGE SCALE GENOMIC DNA]</scope>
    <source>
        <strain evidence="1 2">MDJK44</strain>
    </source>
</reference>
<keyword evidence="2" id="KW-1185">Reference proteome</keyword>
<name>A0A1Z1WQT2_9ACTN</name>
<evidence type="ECO:0000313" key="1">
    <source>
        <dbReference type="EMBL" id="ARX88803.1"/>
    </source>
</evidence>
<dbReference type="KEGG" id="salf:SMD44_08290"/>
<protein>
    <submittedName>
        <fullName evidence="1">Uncharacterized protein</fullName>
    </submittedName>
</protein>
<dbReference type="EMBL" id="CP021748">
    <property type="protein sequence ID" value="ARX88803.1"/>
    <property type="molecule type" value="Genomic_DNA"/>
</dbReference>
<proteinExistence type="predicted"/>
<accession>A0A1Z1WQT2</accession>
<sequence length="72" mass="7638">MQVLLMLVGLSWLRDLVTQDTVDVLLHGGGQESGFARVVEDGGKIWVFVLVGHALWTGAKCLAMAVGRGGSD</sequence>
<organism evidence="1 2">
    <name type="scientific">Streptomyces alboflavus</name>
    <dbReference type="NCBI Taxonomy" id="67267"/>
    <lineage>
        <taxon>Bacteria</taxon>
        <taxon>Bacillati</taxon>
        <taxon>Actinomycetota</taxon>
        <taxon>Actinomycetes</taxon>
        <taxon>Kitasatosporales</taxon>
        <taxon>Streptomycetaceae</taxon>
        <taxon>Streptomyces</taxon>
    </lineage>
</organism>
<evidence type="ECO:0000313" key="2">
    <source>
        <dbReference type="Proteomes" id="UP000195880"/>
    </source>
</evidence>
<dbReference type="Proteomes" id="UP000195880">
    <property type="component" value="Chromosome"/>
</dbReference>